<feature type="region of interest" description="Disordered" evidence="1">
    <location>
        <begin position="155"/>
        <end position="208"/>
    </location>
</feature>
<accession>A0A6M3X5R0</accession>
<dbReference type="EMBL" id="MT143709">
    <property type="protein sequence ID" value="QJB01493.1"/>
    <property type="molecule type" value="Genomic_DNA"/>
</dbReference>
<sequence length="208" mass="21421">MASNKTSSSTNKTDAKSTAAPASADAPRELTSAETQAQEANAEAKQDDAKMRETATGNAEAAIAPAVEGLEDDPVVKPRIERAMAISGADFSPKPTMVNGKSVAGKVYDGEKDEWVDGPSAAASVRASDVFDRIGEAFPHERQRMVIEEIARAAGLSDDSTDLPEGQPTGAKSTASLRTDVSGYGRFTGGGPGVTPVEPGKDGKAQVG</sequence>
<gene>
    <name evidence="2" type="ORF">MM171A00102_0052</name>
    <name evidence="3" type="ORF">MM171B00096_0045</name>
</gene>
<organism evidence="3">
    <name type="scientific">viral metagenome</name>
    <dbReference type="NCBI Taxonomy" id="1070528"/>
    <lineage>
        <taxon>unclassified sequences</taxon>
        <taxon>metagenomes</taxon>
        <taxon>organismal metagenomes</taxon>
    </lineage>
</organism>
<evidence type="ECO:0000256" key="1">
    <source>
        <dbReference type="SAM" id="MobiDB-lite"/>
    </source>
</evidence>
<dbReference type="EMBL" id="MT143896">
    <property type="protein sequence ID" value="QJH92483.1"/>
    <property type="molecule type" value="Genomic_DNA"/>
</dbReference>
<dbReference type="AlphaFoldDB" id="A0A6M3X5R0"/>
<evidence type="ECO:0000313" key="2">
    <source>
        <dbReference type="EMBL" id="QJB01493.1"/>
    </source>
</evidence>
<reference evidence="3" key="1">
    <citation type="submission" date="2020-03" db="EMBL/GenBank/DDBJ databases">
        <title>The deep terrestrial virosphere.</title>
        <authorList>
            <person name="Holmfeldt K."/>
            <person name="Nilsson E."/>
            <person name="Simone D."/>
            <person name="Lopez-Fernandez M."/>
            <person name="Wu X."/>
            <person name="de Brujin I."/>
            <person name="Lundin D."/>
            <person name="Andersson A."/>
            <person name="Bertilsson S."/>
            <person name="Dopson M."/>
        </authorList>
    </citation>
    <scope>NUCLEOTIDE SEQUENCE</scope>
    <source>
        <strain evidence="2">MM171A00102</strain>
        <strain evidence="3">MM171B00096</strain>
    </source>
</reference>
<feature type="compositionally biased region" description="Basic and acidic residues" evidence="1">
    <location>
        <begin position="42"/>
        <end position="53"/>
    </location>
</feature>
<feature type="region of interest" description="Disordered" evidence="1">
    <location>
        <begin position="1"/>
        <end position="70"/>
    </location>
</feature>
<name>A0A6M3X5R0_9ZZZZ</name>
<feature type="compositionally biased region" description="Basic and acidic residues" evidence="1">
    <location>
        <begin position="199"/>
        <end position="208"/>
    </location>
</feature>
<feature type="compositionally biased region" description="Polar residues" evidence="1">
    <location>
        <begin position="170"/>
        <end position="179"/>
    </location>
</feature>
<evidence type="ECO:0000313" key="3">
    <source>
        <dbReference type="EMBL" id="QJH92483.1"/>
    </source>
</evidence>
<protein>
    <submittedName>
        <fullName evidence="3">Uncharacterized protein</fullName>
    </submittedName>
</protein>
<feature type="compositionally biased region" description="Low complexity" evidence="1">
    <location>
        <begin position="1"/>
        <end position="25"/>
    </location>
</feature>
<proteinExistence type="predicted"/>